<evidence type="ECO:0000313" key="2">
    <source>
        <dbReference type="Proteomes" id="UP001299970"/>
    </source>
</evidence>
<dbReference type="EMBL" id="JAKXMK010000042">
    <property type="protein sequence ID" value="MCH6171399.1"/>
    <property type="molecule type" value="Genomic_DNA"/>
</dbReference>
<comment type="caution">
    <text evidence="1">The sequence shown here is derived from an EMBL/GenBank/DDBJ whole genome shotgun (WGS) entry which is preliminary data.</text>
</comment>
<organism evidence="1 2">
    <name type="scientific">Pseudonocardia alaniniphila</name>
    <dbReference type="NCBI Taxonomy" id="75291"/>
    <lineage>
        <taxon>Bacteria</taxon>
        <taxon>Bacillati</taxon>
        <taxon>Actinomycetota</taxon>
        <taxon>Actinomycetes</taxon>
        <taxon>Pseudonocardiales</taxon>
        <taxon>Pseudonocardiaceae</taxon>
        <taxon>Pseudonocardia</taxon>
    </lineage>
</organism>
<proteinExistence type="predicted"/>
<accession>A0ABS9TS66</accession>
<sequence length="163" mass="17219">MRIRGATLVIVATAITAGCAGEPSLDALGAASGGANDKGSVVATLEALGPPPGPPRPAPIEIPASPVDFFRAQMSLCSQYSSLAGRGNDNYPHVEMDRFRRSVLVREIDRDTALIEDGRGTRLVVDQWKTMGIVLPSSGRPEDVMPAPYRLGCPPDRFVGSFG</sequence>
<dbReference type="RefSeq" id="WP_241042202.1">
    <property type="nucleotide sequence ID" value="NZ_BAAAJF010000048.1"/>
</dbReference>
<dbReference type="PROSITE" id="PS51257">
    <property type="entry name" value="PROKAR_LIPOPROTEIN"/>
    <property type="match status" value="1"/>
</dbReference>
<reference evidence="1 2" key="1">
    <citation type="submission" date="2022-03" db="EMBL/GenBank/DDBJ databases">
        <title>Pseudonocardia alaer sp. nov., a novel actinomycete isolated from reed forest soil.</title>
        <authorList>
            <person name="Wang L."/>
        </authorList>
    </citation>
    <scope>NUCLEOTIDE SEQUENCE [LARGE SCALE GENOMIC DNA]</scope>
    <source>
        <strain evidence="1 2">Y-16303</strain>
    </source>
</reference>
<name>A0ABS9TS66_9PSEU</name>
<gene>
    <name evidence="1" type="ORF">MMF94_37390</name>
</gene>
<protein>
    <submittedName>
        <fullName evidence="1">Uncharacterized protein</fullName>
    </submittedName>
</protein>
<evidence type="ECO:0000313" key="1">
    <source>
        <dbReference type="EMBL" id="MCH6171399.1"/>
    </source>
</evidence>
<dbReference type="Proteomes" id="UP001299970">
    <property type="component" value="Unassembled WGS sequence"/>
</dbReference>
<keyword evidence="2" id="KW-1185">Reference proteome</keyword>